<organism evidence="1 2">
    <name type="scientific">Pistacia atlantica</name>
    <dbReference type="NCBI Taxonomy" id="434234"/>
    <lineage>
        <taxon>Eukaryota</taxon>
        <taxon>Viridiplantae</taxon>
        <taxon>Streptophyta</taxon>
        <taxon>Embryophyta</taxon>
        <taxon>Tracheophyta</taxon>
        <taxon>Spermatophyta</taxon>
        <taxon>Magnoliopsida</taxon>
        <taxon>eudicotyledons</taxon>
        <taxon>Gunneridae</taxon>
        <taxon>Pentapetalae</taxon>
        <taxon>rosids</taxon>
        <taxon>malvids</taxon>
        <taxon>Sapindales</taxon>
        <taxon>Anacardiaceae</taxon>
        <taxon>Pistacia</taxon>
    </lineage>
</organism>
<proteinExistence type="predicted"/>
<protein>
    <submittedName>
        <fullName evidence="1">Uncharacterized protein</fullName>
    </submittedName>
</protein>
<accession>A0ACC1B4D4</accession>
<dbReference type="EMBL" id="CM047903">
    <property type="protein sequence ID" value="KAJ0093668.1"/>
    <property type="molecule type" value="Genomic_DNA"/>
</dbReference>
<evidence type="ECO:0000313" key="2">
    <source>
        <dbReference type="Proteomes" id="UP001164250"/>
    </source>
</evidence>
<evidence type="ECO:0000313" key="1">
    <source>
        <dbReference type="EMBL" id="KAJ0093668.1"/>
    </source>
</evidence>
<reference evidence="2" key="1">
    <citation type="journal article" date="2023" name="G3 (Bethesda)">
        <title>Genome assembly and association tests identify interacting loci associated with vigor, precocity, and sex in interspecific pistachio rootstocks.</title>
        <authorList>
            <person name="Palmer W."/>
            <person name="Jacygrad E."/>
            <person name="Sagayaradj S."/>
            <person name="Cavanaugh K."/>
            <person name="Han R."/>
            <person name="Bertier L."/>
            <person name="Beede B."/>
            <person name="Kafkas S."/>
            <person name="Golino D."/>
            <person name="Preece J."/>
            <person name="Michelmore R."/>
        </authorList>
    </citation>
    <scope>NUCLEOTIDE SEQUENCE [LARGE SCALE GENOMIC DNA]</scope>
</reference>
<keyword evidence="2" id="KW-1185">Reference proteome</keyword>
<name>A0ACC1B4D4_9ROSI</name>
<comment type="caution">
    <text evidence="1">The sequence shown here is derived from an EMBL/GenBank/DDBJ whole genome shotgun (WGS) entry which is preliminary data.</text>
</comment>
<dbReference type="Proteomes" id="UP001164250">
    <property type="component" value="Chromosome 7"/>
</dbReference>
<gene>
    <name evidence="1" type="ORF">Patl1_25925</name>
</gene>
<sequence>MILIFQGSFRGQRWSKGSFRHSDNLELENSNSKGIQNLWNKHTRLIGPPEQKILLLCGPPGLGKTTLAHVAAKHCGYRVVEVNASDDRSSSTIEAKILDVVQMDSVMADSRPKCLVIDEIDGALSDGKGAVEVILKMVSAERKSHAGKENVTKEEQSGRISSKKGHKAASLLRPVICICNDLYAPALRQLRQIAQVHVFIQPTLSRVVSRYVRNCVASFTVTIANGRSETANCQICDTDFPELNYHRLKYICNKEGMKTSSIALTALAEYTECDIRSCLNTLQFLNKKKETLNMLEISSQVVGRKDMSRSAFDIWKEIFQKRKVKRLRKSINTYGSTSNEFDFLHSLISSRGDYDVILDGIHENILQLQYHDPVMQKTVKCLNCLGVSDLVHQYIMRTQQMPLYVYQPPLAITVHRLVAQIQKPNIEWPKSYQRYRTTLMEKRDIFNSWHCKIPPYISRHLSSKSFVEDSVSQLLHILSPPTLRSVALHLLSDKEKNDLAQLVSAMVSYSITYKNMKPDPLPNNLGQDGASNASILSLDPSISDFINFKGYRSGHYVLALPVKQVLVHEVSSVVPNVE</sequence>